<sequence>MATGDNLSLGGNWQIFYSFDNCRYAIMYRFISGNSIEILPDDTISDTLADHVPYLGEACSCCICRRYSSIIVAASTCTYDLSDSLFPFVMSMRVSDKTGSVKDVTSELISEKTLGNNSEILFSSGSDEIEIPRESVASVVSHSFSDDKYQQIMLTNCKSTCNLKCTFTTLKVKTTQILWSKSF</sequence>
<dbReference type="AlphaFoldDB" id="A0A6J8CBN9"/>
<reference evidence="1 2" key="1">
    <citation type="submission" date="2020-06" db="EMBL/GenBank/DDBJ databases">
        <authorList>
            <person name="Li R."/>
            <person name="Bekaert M."/>
        </authorList>
    </citation>
    <scope>NUCLEOTIDE SEQUENCE [LARGE SCALE GENOMIC DNA]</scope>
    <source>
        <strain evidence="2">wild</strain>
    </source>
</reference>
<evidence type="ECO:0000313" key="2">
    <source>
        <dbReference type="Proteomes" id="UP000507470"/>
    </source>
</evidence>
<gene>
    <name evidence="1" type="ORF">MCOR_28663</name>
</gene>
<evidence type="ECO:0000313" key="1">
    <source>
        <dbReference type="EMBL" id="CAC5393848.1"/>
    </source>
</evidence>
<proteinExistence type="predicted"/>
<dbReference type="Proteomes" id="UP000507470">
    <property type="component" value="Unassembled WGS sequence"/>
</dbReference>
<dbReference type="EMBL" id="CACVKT020005223">
    <property type="protein sequence ID" value="CAC5393848.1"/>
    <property type="molecule type" value="Genomic_DNA"/>
</dbReference>
<accession>A0A6J8CBN9</accession>
<organism evidence="1 2">
    <name type="scientific">Mytilus coruscus</name>
    <name type="common">Sea mussel</name>
    <dbReference type="NCBI Taxonomy" id="42192"/>
    <lineage>
        <taxon>Eukaryota</taxon>
        <taxon>Metazoa</taxon>
        <taxon>Spiralia</taxon>
        <taxon>Lophotrochozoa</taxon>
        <taxon>Mollusca</taxon>
        <taxon>Bivalvia</taxon>
        <taxon>Autobranchia</taxon>
        <taxon>Pteriomorphia</taxon>
        <taxon>Mytilida</taxon>
        <taxon>Mytiloidea</taxon>
        <taxon>Mytilidae</taxon>
        <taxon>Mytilinae</taxon>
        <taxon>Mytilus</taxon>
    </lineage>
</organism>
<protein>
    <submittedName>
        <fullName evidence="1">Uncharacterized protein</fullName>
    </submittedName>
</protein>
<name>A0A6J8CBN9_MYTCO</name>
<keyword evidence="2" id="KW-1185">Reference proteome</keyword>